<dbReference type="PROSITE" id="PS51257">
    <property type="entry name" value="PROKAR_LIPOPROTEIN"/>
    <property type="match status" value="1"/>
</dbReference>
<keyword evidence="1" id="KW-0472">Membrane</keyword>
<evidence type="ECO:0000313" key="3">
    <source>
        <dbReference type="Proteomes" id="UP000003573"/>
    </source>
</evidence>
<dbReference type="Proteomes" id="UP000003573">
    <property type="component" value="Unassembled WGS sequence"/>
</dbReference>
<evidence type="ECO:0000313" key="2">
    <source>
        <dbReference type="EMBL" id="EHJ52647.1"/>
    </source>
</evidence>
<name>G5JXB2_9STRE</name>
<dbReference type="STRING" id="764298.STRMA_1267"/>
<feature type="transmembrane region" description="Helical" evidence="1">
    <location>
        <begin position="6"/>
        <end position="36"/>
    </location>
</feature>
<protein>
    <submittedName>
        <fullName evidence="2">Lipoprotein</fullName>
    </submittedName>
</protein>
<keyword evidence="1" id="KW-1133">Transmembrane helix</keyword>
<proteinExistence type="predicted"/>
<evidence type="ECO:0000256" key="1">
    <source>
        <dbReference type="SAM" id="Phobius"/>
    </source>
</evidence>
<accession>G5JXB2</accession>
<dbReference type="AlphaFoldDB" id="G5JXB2"/>
<keyword evidence="3" id="KW-1185">Reference proteome</keyword>
<comment type="caution">
    <text evidence="2">The sequence shown here is derived from an EMBL/GenBank/DDBJ whole genome shotgun (WGS) entry which is preliminary data.</text>
</comment>
<sequence length="38" mass="4346">MKKRYLWIISAVLIILLAFLNPYLAGILAVACVWLLKD</sequence>
<dbReference type="EMBL" id="AEUW02000001">
    <property type="protein sequence ID" value="EHJ52647.1"/>
    <property type="molecule type" value="Genomic_DNA"/>
</dbReference>
<keyword evidence="1" id="KW-0812">Transmembrane</keyword>
<organism evidence="2 3">
    <name type="scientific">Streptococcus macacae NCTC 11558</name>
    <dbReference type="NCBI Taxonomy" id="764298"/>
    <lineage>
        <taxon>Bacteria</taxon>
        <taxon>Bacillati</taxon>
        <taxon>Bacillota</taxon>
        <taxon>Bacilli</taxon>
        <taxon>Lactobacillales</taxon>
        <taxon>Streptococcaceae</taxon>
        <taxon>Streptococcus</taxon>
    </lineage>
</organism>
<gene>
    <name evidence="2" type="ORF">STRMA_1267</name>
</gene>
<reference evidence="2 3" key="1">
    <citation type="journal article" date="2014" name="Int. J. Syst. Evol. Microbiol.">
        <title>Phylogenomics and the dynamic genome evolution of the genus Streptococcus.</title>
        <authorList>
            <consortium name="The Broad Institute Genome Sequencing Platform"/>
            <person name="Richards V.P."/>
            <person name="Palmer S.R."/>
            <person name="Pavinski Bitar P.D."/>
            <person name="Qin X."/>
            <person name="Weinstock G.M."/>
            <person name="Highlander S.K."/>
            <person name="Town C.D."/>
            <person name="Burne R.A."/>
            <person name="Stanhope M.J."/>
        </authorList>
    </citation>
    <scope>NUCLEOTIDE SEQUENCE [LARGE SCALE GENOMIC DNA]</scope>
    <source>
        <strain evidence="2 3">NCTC 11558</strain>
    </source>
</reference>
<keyword evidence="2" id="KW-0449">Lipoprotein</keyword>